<evidence type="ECO:0000313" key="5">
    <source>
        <dbReference type="Proteomes" id="UP000658202"/>
    </source>
</evidence>
<organism evidence="3 4">
    <name type="scientific">Epilithonimonas arachidiradicis</name>
    <dbReference type="NCBI Taxonomy" id="1617282"/>
    <lineage>
        <taxon>Bacteria</taxon>
        <taxon>Pseudomonadati</taxon>
        <taxon>Bacteroidota</taxon>
        <taxon>Flavobacteriia</taxon>
        <taxon>Flavobacteriales</taxon>
        <taxon>Weeksellaceae</taxon>
        <taxon>Chryseobacterium group</taxon>
        <taxon>Epilithonimonas</taxon>
    </lineage>
</organism>
<dbReference type="RefSeq" id="WP_120212814.1">
    <property type="nucleotide sequence ID" value="NZ_BMCW01000002.1"/>
</dbReference>
<evidence type="ECO:0000313" key="4">
    <source>
        <dbReference type="Proteomes" id="UP000285906"/>
    </source>
</evidence>
<dbReference type="InterPro" id="IPR029044">
    <property type="entry name" value="Nucleotide-diphossugar_trans"/>
</dbReference>
<reference evidence="3 4" key="2">
    <citation type="submission" date="2018-09" db="EMBL/GenBank/DDBJ databases">
        <title>Genomic Encyclopedia of Archaeal and Bacterial Type Strains, Phase II (KMG-II): from individual species to whole genera.</title>
        <authorList>
            <person name="Goeker M."/>
        </authorList>
    </citation>
    <scope>NUCLEOTIDE SEQUENCE [LARGE SCALE GENOMIC DNA]</scope>
    <source>
        <strain evidence="3 4">DSM 27620</strain>
    </source>
</reference>
<dbReference type="OrthoDB" id="9802649at2"/>
<keyword evidence="5" id="KW-1185">Reference proteome</keyword>
<dbReference type="EMBL" id="BMCW01000002">
    <property type="protein sequence ID" value="GGG53294.1"/>
    <property type="molecule type" value="Genomic_DNA"/>
</dbReference>
<dbReference type="PANTHER" id="PTHR22916:SF3">
    <property type="entry name" value="UDP-GLCNAC:BETAGAL BETA-1,3-N-ACETYLGLUCOSAMINYLTRANSFERASE-LIKE PROTEIN 1"/>
    <property type="match status" value="1"/>
</dbReference>
<keyword evidence="3" id="KW-0808">Transferase</keyword>
<sequence length="275" mass="32282">MIYKVAILLSTYNGEKYLENQLKSVINQSFFNWTLFIRDDGSTDSTKTIITKYAEKYGNIIIVESDTNFGSALSFMKMVEMINAEYYMFCDQDDQWDDNKIAISLEKIKELEGNLHTPSLVFSDLKVVDENLNVIDNSFWNYNKVLPELLIKNPDFINVFNCAPGCTMIFNRSLRDLSLDYDQSILMHDWYIIIKALQMGKVDYIKKPLILYRQHLNNVVGADKVSLSKLIRKIFHIRKTIKSQLKTFFFVKKYTKINLLKYYLLKSRFNSARLK</sequence>
<reference evidence="2" key="4">
    <citation type="submission" date="2024-05" db="EMBL/GenBank/DDBJ databases">
        <authorList>
            <person name="Sun Q."/>
            <person name="Sedlacek I."/>
        </authorList>
    </citation>
    <scope>NUCLEOTIDE SEQUENCE</scope>
    <source>
        <strain evidence="2">CCM 8490</strain>
    </source>
</reference>
<name>A0A420DBP6_9FLAO</name>
<reference evidence="5" key="3">
    <citation type="journal article" date="2019" name="Int. J. Syst. Evol. Microbiol.">
        <title>The Global Catalogue of Microorganisms (GCM) 10K type strain sequencing project: providing services to taxonomists for standard genome sequencing and annotation.</title>
        <authorList>
            <consortium name="The Broad Institute Genomics Platform"/>
            <consortium name="The Broad Institute Genome Sequencing Center for Infectious Disease"/>
            <person name="Wu L."/>
            <person name="Ma J."/>
        </authorList>
    </citation>
    <scope>NUCLEOTIDE SEQUENCE [LARGE SCALE GENOMIC DNA]</scope>
    <source>
        <strain evidence="5">CCM 8490</strain>
    </source>
</reference>
<dbReference type="Proteomes" id="UP000285906">
    <property type="component" value="Unassembled WGS sequence"/>
</dbReference>
<dbReference type="GO" id="GO:0016758">
    <property type="term" value="F:hexosyltransferase activity"/>
    <property type="evidence" value="ECO:0007669"/>
    <property type="project" value="UniProtKB-ARBA"/>
</dbReference>
<evidence type="ECO:0000313" key="3">
    <source>
        <dbReference type="EMBL" id="RKE89008.1"/>
    </source>
</evidence>
<evidence type="ECO:0000313" key="2">
    <source>
        <dbReference type="EMBL" id="GGG53294.1"/>
    </source>
</evidence>
<gene>
    <name evidence="2" type="primary">cps2F</name>
    <name evidence="3" type="ORF">BXY58_1142</name>
    <name evidence="2" type="ORF">GCM10007332_13700</name>
</gene>
<dbReference type="EMBL" id="RAQH01000002">
    <property type="protein sequence ID" value="RKE89008.1"/>
    <property type="molecule type" value="Genomic_DNA"/>
</dbReference>
<dbReference type="Proteomes" id="UP000658202">
    <property type="component" value="Unassembled WGS sequence"/>
</dbReference>
<accession>A0A420DBP6</accession>
<dbReference type="Pfam" id="PF00535">
    <property type="entry name" value="Glycos_transf_2"/>
    <property type="match status" value="1"/>
</dbReference>
<dbReference type="CDD" id="cd04196">
    <property type="entry name" value="GT_2_like_d"/>
    <property type="match status" value="1"/>
</dbReference>
<feature type="domain" description="Glycosyltransferase 2-like" evidence="1">
    <location>
        <begin position="7"/>
        <end position="176"/>
    </location>
</feature>
<reference evidence="2" key="1">
    <citation type="journal article" date="2014" name="Int. J. Syst. Evol. Microbiol.">
        <title>Complete genome of a new Firmicutes species belonging to the dominant human colonic microbiota ('Ruminococcus bicirculans') reveals two chromosomes and a selective capacity to utilize plant glucans.</title>
        <authorList>
            <consortium name="NISC Comparative Sequencing Program"/>
            <person name="Wegmann U."/>
            <person name="Louis P."/>
            <person name="Goesmann A."/>
            <person name="Henrissat B."/>
            <person name="Duncan S.H."/>
            <person name="Flint H.J."/>
        </authorList>
    </citation>
    <scope>NUCLEOTIDE SEQUENCE</scope>
    <source>
        <strain evidence="2">CCM 8490</strain>
    </source>
</reference>
<dbReference type="PANTHER" id="PTHR22916">
    <property type="entry name" value="GLYCOSYLTRANSFERASE"/>
    <property type="match status" value="1"/>
</dbReference>
<proteinExistence type="predicted"/>
<dbReference type="InterPro" id="IPR001173">
    <property type="entry name" value="Glyco_trans_2-like"/>
</dbReference>
<protein>
    <submittedName>
        <fullName evidence="2">Glycosyl transferase</fullName>
    </submittedName>
    <submittedName>
        <fullName evidence="3">Rhamnosyltransferase</fullName>
    </submittedName>
</protein>
<dbReference type="Gene3D" id="3.90.550.10">
    <property type="entry name" value="Spore Coat Polysaccharide Biosynthesis Protein SpsA, Chain A"/>
    <property type="match status" value="1"/>
</dbReference>
<comment type="caution">
    <text evidence="3">The sequence shown here is derived from an EMBL/GenBank/DDBJ whole genome shotgun (WGS) entry which is preliminary data.</text>
</comment>
<evidence type="ECO:0000259" key="1">
    <source>
        <dbReference type="Pfam" id="PF00535"/>
    </source>
</evidence>
<dbReference type="SUPFAM" id="SSF53448">
    <property type="entry name" value="Nucleotide-diphospho-sugar transferases"/>
    <property type="match status" value="1"/>
</dbReference>
<dbReference type="AlphaFoldDB" id="A0A420DBP6"/>